<feature type="region of interest" description="Disordered" evidence="1">
    <location>
        <begin position="84"/>
        <end position="104"/>
    </location>
</feature>
<protein>
    <submittedName>
        <fullName evidence="2">Uncharacterized protein</fullName>
    </submittedName>
</protein>
<feature type="compositionally biased region" description="Pro residues" evidence="1">
    <location>
        <begin position="91"/>
        <end position="103"/>
    </location>
</feature>
<name>A0A6G1CYE3_9ORYZ</name>
<reference evidence="2 3" key="1">
    <citation type="submission" date="2019-11" db="EMBL/GenBank/DDBJ databases">
        <title>Whole genome sequence of Oryza granulata.</title>
        <authorList>
            <person name="Li W."/>
        </authorList>
    </citation>
    <scope>NUCLEOTIDE SEQUENCE [LARGE SCALE GENOMIC DNA]</scope>
    <source>
        <strain evidence="3">cv. Menghai</strain>
        <tissue evidence="2">Leaf</tissue>
    </source>
</reference>
<proteinExistence type="predicted"/>
<sequence length="116" mass="12724">MDRRSDAVPRRGYKGRGIASPLLVFHLRSTPPKPSLVDPRTASIQPSPRLCRHHRHLHLEPTRRRLPLLELPCSIAATGESPATTALFPSHPGPLPLPQPRLPEPSVQLALSLPAP</sequence>
<keyword evidence="3" id="KW-1185">Reference proteome</keyword>
<evidence type="ECO:0000313" key="3">
    <source>
        <dbReference type="Proteomes" id="UP000479710"/>
    </source>
</evidence>
<comment type="caution">
    <text evidence="2">The sequence shown here is derived from an EMBL/GenBank/DDBJ whole genome shotgun (WGS) entry which is preliminary data.</text>
</comment>
<organism evidence="2 3">
    <name type="scientific">Oryza meyeriana var. granulata</name>
    <dbReference type="NCBI Taxonomy" id="110450"/>
    <lineage>
        <taxon>Eukaryota</taxon>
        <taxon>Viridiplantae</taxon>
        <taxon>Streptophyta</taxon>
        <taxon>Embryophyta</taxon>
        <taxon>Tracheophyta</taxon>
        <taxon>Spermatophyta</taxon>
        <taxon>Magnoliopsida</taxon>
        <taxon>Liliopsida</taxon>
        <taxon>Poales</taxon>
        <taxon>Poaceae</taxon>
        <taxon>BOP clade</taxon>
        <taxon>Oryzoideae</taxon>
        <taxon>Oryzeae</taxon>
        <taxon>Oryzinae</taxon>
        <taxon>Oryza</taxon>
        <taxon>Oryza meyeriana</taxon>
    </lineage>
</organism>
<dbReference type="EMBL" id="SPHZ02000007">
    <property type="protein sequence ID" value="KAF0905152.1"/>
    <property type="molecule type" value="Genomic_DNA"/>
</dbReference>
<dbReference type="AlphaFoldDB" id="A0A6G1CYE3"/>
<evidence type="ECO:0000313" key="2">
    <source>
        <dbReference type="EMBL" id="KAF0905152.1"/>
    </source>
</evidence>
<gene>
    <name evidence="2" type="ORF">E2562_000948</name>
</gene>
<accession>A0A6G1CYE3</accession>
<dbReference type="Proteomes" id="UP000479710">
    <property type="component" value="Unassembled WGS sequence"/>
</dbReference>
<evidence type="ECO:0000256" key="1">
    <source>
        <dbReference type="SAM" id="MobiDB-lite"/>
    </source>
</evidence>